<dbReference type="Proteomes" id="UP001232245">
    <property type="component" value="Unassembled WGS sequence"/>
</dbReference>
<keyword evidence="3" id="KW-1185">Reference proteome</keyword>
<protein>
    <submittedName>
        <fullName evidence="2">Aldouronate transport system substrate-binding protein</fullName>
    </submittedName>
</protein>
<proteinExistence type="predicted"/>
<dbReference type="PROSITE" id="PS51257">
    <property type="entry name" value="PROKAR_LIPOPROTEIN"/>
    <property type="match status" value="1"/>
</dbReference>
<feature type="chain" id="PRO_5046234796" evidence="1">
    <location>
        <begin position="26"/>
        <end position="556"/>
    </location>
</feature>
<dbReference type="CDD" id="cd13582">
    <property type="entry name" value="PBP2_AlgQ_like_3"/>
    <property type="match status" value="1"/>
</dbReference>
<name>A0ABT9YY40_9BACI</name>
<keyword evidence="1" id="KW-0732">Signal</keyword>
<evidence type="ECO:0000256" key="1">
    <source>
        <dbReference type="SAM" id="SignalP"/>
    </source>
</evidence>
<dbReference type="InterPro" id="IPR006059">
    <property type="entry name" value="SBP"/>
</dbReference>
<dbReference type="EMBL" id="JAUSTZ010000001">
    <property type="protein sequence ID" value="MDQ0223985.1"/>
    <property type="molecule type" value="Genomic_DNA"/>
</dbReference>
<reference evidence="2 3" key="1">
    <citation type="submission" date="2023-07" db="EMBL/GenBank/DDBJ databases">
        <title>Genomic Encyclopedia of Type Strains, Phase IV (KMG-IV): sequencing the most valuable type-strain genomes for metagenomic binning, comparative biology and taxonomic classification.</title>
        <authorList>
            <person name="Goeker M."/>
        </authorList>
    </citation>
    <scope>NUCLEOTIDE SEQUENCE [LARGE SCALE GENOMIC DNA]</scope>
    <source>
        <strain evidence="2 3">DSM 17723</strain>
    </source>
</reference>
<dbReference type="PANTHER" id="PTHR43649">
    <property type="entry name" value="ARABINOSE-BINDING PROTEIN-RELATED"/>
    <property type="match status" value="1"/>
</dbReference>
<evidence type="ECO:0000313" key="3">
    <source>
        <dbReference type="Proteomes" id="UP001232245"/>
    </source>
</evidence>
<gene>
    <name evidence="2" type="ORF">J2S02_000307</name>
</gene>
<dbReference type="RefSeq" id="WP_174879605.1">
    <property type="nucleotide sequence ID" value="NZ_CADEPK010000032.1"/>
</dbReference>
<sequence>MKGKYTRVTLSMLLALVLFLVGCNSNEKTVKEDSSSNSDEPVTFTLFSADPHSQWDNMESPVSKKVIEETGVTINAEFDVSGGEQKIPLMAASGEYPDFILPKGSASTLVDAGAFIDLTDLIDKHAPNLKKIYGEYIDRLKWSKEDPSIYILPTSAVDHTYWAPGNGFMLQHDVVRDLGYPEIRTVKDFENAIKEYMKKHPTIDGQPTVGLSLLADDWRIQISTTNPAFYATGASDDGEFYINPETHEATMHYRRPEEKEYFRWLNHMNAEGLLDPESFVQKYDQYLAKISSGRVLGLIDTDWEVADAQRALREAGKEERMHGMYPVTLTEEYKHHNFQDTGYLGGWGIGISVDCEDPVRAIKFLDFLASEEGQILQNWGIEGENYEIVDGKRIIPEEEMNERNNNANYVKETGVGVLKGFAPYYGDGVTDSTGQTYTIASPEQIKDAYTETEKEVLKNYGVEMWKDLYPQKEEFPVKEWGAAFNIPVEAGSDLELVMQKCLDIVKKRIPEAILADPDDFDKVWDKFMKDLEKAGVEDAEKAYTELVKERVELWNK</sequence>
<evidence type="ECO:0000313" key="2">
    <source>
        <dbReference type="EMBL" id="MDQ0223985.1"/>
    </source>
</evidence>
<dbReference type="Pfam" id="PF01547">
    <property type="entry name" value="SBP_bac_1"/>
    <property type="match status" value="1"/>
</dbReference>
<feature type="signal peptide" evidence="1">
    <location>
        <begin position="1"/>
        <end position="25"/>
    </location>
</feature>
<dbReference type="Gene3D" id="3.40.190.10">
    <property type="entry name" value="Periplasmic binding protein-like II"/>
    <property type="match status" value="2"/>
</dbReference>
<comment type="caution">
    <text evidence="2">The sequence shown here is derived from an EMBL/GenBank/DDBJ whole genome shotgun (WGS) entry which is preliminary data.</text>
</comment>
<accession>A0ABT9YY40</accession>
<dbReference type="PANTHER" id="PTHR43649:SF12">
    <property type="entry name" value="DIACETYLCHITOBIOSE BINDING PROTEIN DASA"/>
    <property type="match status" value="1"/>
</dbReference>
<dbReference type="InterPro" id="IPR050490">
    <property type="entry name" value="Bact_solute-bd_prot1"/>
</dbReference>
<organism evidence="2 3">
    <name type="scientific">Metabacillus niabensis</name>
    <dbReference type="NCBI Taxonomy" id="324854"/>
    <lineage>
        <taxon>Bacteria</taxon>
        <taxon>Bacillati</taxon>
        <taxon>Bacillota</taxon>
        <taxon>Bacilli</taxon>
        <taxon>Bacillales</taxon>
        <taxon>Bacillaceae</taxon>
        <taxon>Metabacillus</taxon>
    </lineage>
</organism>
<dbReference type="SUPFAM" id="SSF53850">
    <property type="entry name" value="Periplasmic binding protein-like II"/>
    <property type="match status" value="1"/>
</dbReference>